<accession>A0A2N3PLZ7</accession>
<dbReference type="PANTHER" id="PTHR33371:SF4">
    <property type="entry name" value="INTERMEMBRANE PHOSPHOLIPID TRANSPORT SYSTEM BINDING PROTEIN MLAD"/>
    <property type="match status" value="1"/>
</dbReference>
<protein>
    <submittedName>
        <fullName evidence="2">Organic solvent ABC transporter substrate-binding protein</fullName>
    </submittedName>
</protein>
<dbReference type="InterPro" id="IPR003399">
    <property type="entry name" value="Mce/MlaD"/>
</dbReference>
<keyword evidence="3" id="KW-1185">Reference proteome</keyword>
<evidence type="ECO:0000313" key="2">
    <source>
        <dbReference type="EMBL" id="PKU21415.1"/>
    </source>
</evidence>
<dbReference type="Proteomes" id="UP000233293">
    <property type="component" value="Unassembled WGS sequence"/>
</dbReference>
<dbReference type="InterPro" id="IPR052336">
    <property type="entry name" value="MlaD_Phospholipid_Transporter"/>
</dbReference>
<comment type="caution">
    <text evidence="2">The sequence shown here is derived from an EMBL/GenBank/DDBJ whole genome shotgun (WGS) entry which is preliminary data.</text>
</comment>
<dbReference type="EMBL" id="PIUM01000061">
    <property type="protein sequence ID" value="PKU21415.1"/>
    <property type="molecule type" value="Genomic_DNA"/>
</dbReference>
<gene>
    <name evidence="2" type="ORF">CWS72_26835</name>
</gene>
<dbReference type="Pfam" id="PF02470">
    <property type="entry name" value="MlaD"/>
    <property type="match status" value="1"/>
</dbReference>
<dbReference type="RefSeq" id="WP_101253740.1">
    <property type="nucleotide sequence ID" value="NZ_PIUM01000061.1"/>
</dbReference>
<feature type="domain" description="Mce/MlaD" evidence="1">
    <location>
        <begin position="35"/>
        <end position="112"/>
    </location>
</feature>
<organism evidence="2 3">
    <name type="scientific">Telmatospirillum siberiense</name>
    <dbReference type="NCBI Taxonomy" id="382514"/>
    <lineage>
        <taxon>Bacteria</taxon>
        <taxon>Pseudomonadati</taxon>
        <taxon>Pseudomonadota</taxon>
        <taxon>Alphaproteobacteria</taxon>
        <taxon>Rhodospirillales</taxon>
        <taxon>Rhodospirillaceae</taxon>
        <taxon>Telmatospirillum</taxon>
    </lineage>
</organism>
<evidence type="ECO:0000259" key="1">
    <source>
        <dbReference type="Pfam" id="PF02470"/>
    </source>
</evidence>
<proteinExistence type="predicted"/>
<evidence type="ECO:0000313" key="3">
    <source>
        <dbReference type="Proteomes" id="UP000233293"/>
    </source>
</evidence>
<dbReference type="OrthoDB" id="7164001at2"/>
<dbReference type="PANTHER" id="PTHR33371">
    <property type="entry name" value="INTERMEMBRANE PHOSPHOLIPID TRANSPORT SYSTEM BINDING PROTEIN MLAD-RELATED"/>
    <property type="match status" value="1"/>
</dbReference>
<dbReference type="AlphaFoldDB" id="A0A2N3PLZ7"/>
<reference evidence="3" key="1">
    <citation type="submission" date="2017-12" db="EMBL/GenBank/DDBJ databases">
        <title>Draft genome sequence of Telmatospirillum siberiense 26-4b1T, an acidotolerant peatland alphaproteobacterium potentially involved in sulfur cycling.</title>
        <authorList>
            <person name="Hausmann B."/>
            <person name="Pjevac P."/>
            <person name="Schreck K."/>
            <person name="Herbold C.W."/>
            <person name="Daims H."/>
            <person name="Wagner M."/>
            <person name="Pester M."/>
            <person name="Loy A."/>
        </authorList>
    </citation>
    <scope>NUCLEOTIDE SEQUENCE [LARGE SCALE GENOMIC DNA]</scope>
    <source>
        <strain evidence="3">26-4b1</strain>
    </source>
</reference>
<name>A0A2N3PLZ7_9PROT</name>
<sequence length="162" mass="16660">MNSRDRETLIGAGVVLAGALILAVSYGGAGRASLPGYDLVAHFNKADGIGLGSDVRLSGVSVGKVAGQALDDRFRAIITMRMAPDVPVPADSAALIQTDGLLGAKYIAIQPGADEVNLKAGEEMRYSQDSMNLQDLLELIIAQAQAKRAGANKTGGAAAKPQ</sequence>